<evidence type="ECO:0000313" key="7">
    <source>
        <dbReference type="EMBL" id="KAF2869364.1"/>
    </source>
</evidence>
<keyword evidence="3" id="KW-0694">RNA-binding</keyword>
<comment type="subunit">
    <text evidence="5">Component of the eukaryotic translation initiation factor 3 (eIF-3) complex.</text>
</comment>
<name>A0A7C8MH63_9PLEO</name>
<dbReference type="InterPro" id="IPR007783">
    <property type="entry name" value="eIF3d"/>
</dbReference>
<evidence type="ECO:0000256" key="4">
    <source>
        <dbReference type="ARBA" id="ARBA00022917"/>
    </source>
</evidence>
<comment type="subcellular location">
    <subcellularLocation>
        <location evidence="5">Cytoplasm</location>
    </subcellularLocation>
</comment>
<feature type="compositionally biased region" description="Gly residues" evidence="6">
    <location>
        <begin position="109"/>
        <end position="144"/>
    </location>
</feature>
<evidence type="ECO:0000313" key="8">
    <source>
        <dbReference type="Proteomes" id="UP000481861"/>
    </source>
</evidence>
<keyword evidence="2 5" id="KW-0396">Initiation factor</keyword>
<evidence type="ECO:0000256" key="6">
    <source>
        <dbReference type="SAM" id="MobiDB-lite"/>
    </source>
</evidence>
<dbReference type="PANTHER" id="PTHR12399">
    <property type="entry name" value="EUKARYOTIC TRANSLATION INITIATION FACTOR 3 SUBUNIT 7"/>
    <property type="match status" value="1"/>
</dbReference>
<feature type="region of interest" description="Disordered" evidence="6">
    <location>
        <begin position="43"/>
        <end position="66"/>
    </location>
</feature>
<keyword evidence="1 5" id="KW-0963">Cytoplasm</keyword>
<keyword evidence="4 5" id="KW-0648">Protein biosynthesis</keyword>
<dbReference type="GO" id="GO:0005852">
    <property type="term" value="C:eukaryotic translation initiation factor 3 complex"/>
    <property type="evidence" value="ECO:0007669"/>
    <property type="project" value="UniProtKB-UniRule"/>
</dbReference>
<dbReference type="GO" id="GO:0002191">
    <property type="term" value="P:cap-dependent translational initiation"/>
    <property type="evidence" value="ECO:0007669"/>
    <property type="project" value="UniProtKB-UniRule"/>
</dbReference>
<organism evidence="7 8">
    <name type="scientific">Massariosphaeria phaeospora</name>
    <dbReference type="NCBI Taxonomy" id="100035"/>
    <lineage>
        <taxon>Eukaryota</taxon>
        <taxon>Fungi</taxon>
        <taxon>Dikarya</taxon>
        <taxon>Ascomycota</taxon>
        <taxon>Pezizomycotina</taxon>
        <taxon>Dothideomycetes</taxon>
        <taxon>Pleosporomycetidae</taxon>
        <taxon>Pleosporales</taxon>
        <taxon>Pleosporales incertae sedis</taxon>
        <taxon>Massariosphaeria</taxon>
    </lineage>
</organism>
<keyword evidence="8" id="KW-1185">Reference proteome</keyword>
<dbReference type="GO" id="GO:0098808">
    <property type="term" value="F:mRNA cap binding"/>
    <property type="evidence" value="ECO:0007669"/>
    <property type="project" value="UniProtKB-UniRule"/>
</dbReference>
<dbReference type="HAMAP" id="MF_03003">
    <property type="entry name" value="eIF3d"/>
    <property type="match status" value="1"/>
</dbReference>
<dbReference type="PANTHER" id="PTHR12399:SF0">
    <property type="entry name" value="EUKARYOTIC TRANSLATION INITIATION FACTOR 3 SUBUNIT D"/>
    <property type="match status" value="1"/>
</dbReference>
<evidence type="ECO:0000256" key="2">
    <source>
        <dbReference type="ARBA" id="ARBA00022540"/>
    </source>
</evidence>
<feature type="region of interest" description="Disordered" evidence="6">
    <location>
        <begin position="104"/>
        <end position="175"/>
    </location>
</feature>
<dbReference type="PIRSF" id="PIRSF016281">
    <property type="entry name" value="EIF-3_zeta"/>
    <property type="match status" value="1"/>
</dbReference>
<protein>
    <recommendedName>
        <fullName evidence="5">Eukaryotic translation initiation factor 3 subunit D</fullName>
        <shortName evidence="5">eIF3d</shortName>
    </recommendedName>
</protein>
<feature type="compositionally biased region" description="Basic and acidic residues" evidence="6">
    <location>
        <begin position="162"/>
        <end position="173"/>
    </location>
</feature>
<comment type="similarity">
    <text evidence="5">Belongs to the eIF-3 subunit D family.</text>
</comment>
<dbReference type="EMBL" id="JAADJZ010000016">
    <property type="protein sequence ID" value="KAF2869364.1"/>
    <property type="molecule type" value="Genomic_DNA"/>
</dbReference>
<dbReference type="Proteomes" id="UP000481861">
    <property type="component" value="Unassembled WGS sequence"/>
</dbReference>
<dbReference type="GO" id="GO:0033290">
    <property type="term" value="C:eukaryotic 48S preinitiation complex"/>
    <property type="evidence" value="ECO:0007669"/>
    <property type="project" value="UniProtKB-UniRule"/>
</dbReference>
<evidence type="ECO:0000256" key="3">
    <source>
        <dbReference type="ARBA" id="ARBA00022884"/>
    </source>
</evidence>
<comment type="function">
    <text evidence="5">mRNA cap-binding component of the eukaryotic translation initiation factor 3 (eIF-3) complex, which is involved in protein synthesis of a specialized repertoire of mRNAs and, together with other initiation factors, stimulates binding of mRNA and methionyl-tRNAi to the 40S ribosome. The eIF-3 complex specifically targets and initiates translation of a subset of mRNAs involved in cell proliferation. In the eIF-3 complex, eif3d specifically recognizes and binds the 7-methylguanosine cap of a subset of mRNAs.</text>
</comment>
<evidence type="ECO:0000256" key="5">
    <source>
        <dbReference type="HAMAP-Rule" id="MF_03003"/>
    </source>
</evidence>
<reference evidence="7 8" key="1">
    <citation type="submission" date="2020-01" db="EMBL/GenBank/DDBJ databases">
        <authorList>
            <consortium name="DOE Joint Genome Institute"/>
            <person name="Haridas S."/>
            <person name="Albert R."/>
            <person name="Binder M."/>
            <person name="Bloem J."/>
            <person name="Labutti K."/>
            <person name="Salamov A."/>
            <person name="Andreopoulos B."/>
            <person name="Baker S.E."/>
            <person name="Barry K."/>
            <person name="Bills G."/>
            <person name="Bluhm B.H."/>
            <person name="Cannon C."/>
            <person name="Castanera R."/>
            <person name="Culley D.E."/>
            <person name="Daum C."/>
            <person name="Ezra D."/>
            <person name="Gonzalez J.B."/>
            <person name="Henrissat B."/>
            <person name="Kuo A."/>
            <person name="Liang C."/>
            <person name="Lipzen A."/>
            <person name="Lutzoni F."/>
            <person name="Magnuson J."/>
            <person name="Mondo S."/>
            <person name="Nolan M."/>
            <person name="Ohm R."/>
            <person name="Pangilinan J."/>
            <person name="Park H.-J.H."/>
            <person name="Ramirez L."/>
            <person name="Alfaro M."/>
            <person name="Sun H."/>
            <person name="Tritt A."/>
            <person name="Yoshinaga Y."/>
            <person name="Zwiers L.-H.L."/>
            <person name="Turgeon B.G."/>
            <person name="Goodwin S.B."/>
            <person name="Spatafora J.W."/>
            <person name="Crous P.W."/>
            <person name="Grigoriev I.V."/>
        </authorList>
    </citation>
    <scope>NUCLEOTIDE SEQUENCE [LARGE SCALE GENOMIC DNA]</scope>
    <source>
        <strain evidence="7 8">CBS 611.86</strain>
    </source>
</reference>
<dbReference type="GO" id="GO:0003743">
    <property type="term" value="F:translation initiation factor activity"/>
    <property type="evidence" value="ECO:0007669"/>
    <property type="project" value="UniProtKB-UniRule"/>
</dbReference>
<comment type="caution">
    <text evidence="7">The sequence shown here is derived from an EMBL/GenBank/DDBJ whole genome shotgun (WGS) entry which is preliminary data.</text>
</comment>
<dbReference type="AlphaFoldDB" id="A0A7C8MH63"/>
<dbReference type="Pfam" id="PF05091">
    <property type="entry name" value="eIF-3_zeta"/>
    <property type="match status" value="1"/>
</dbReference>
<feature type="compositionally biased region" description="Basic and acidic residues" evidence="6">
    <location>
        <begin position="43"/>
        <end position="59"/>
    </location>
</feature>
<dbReference type="GO" id="GO:0001732">
    <property type="term" value="P:formation of cytoplasmic translation initiation complex"/>
    <property type="evidence" value="ECO:0007669"/>
    <property type="project" value="UniProtKB-UniRule"/>
</dbReference>
<accession>A0A7C8MH63</accession>
<dbReference type="OrthoDB" id="16538at2759"/>
<sequence>MAPASLLDLVSALPSNDGWGPTVSTDTMLEGVPYAPYSKGDKLGRMADWTEGKDRERGGRQQYGNRNYRDQQVYGANQQTNPFAVQAAEEEATFSVVDNTRTSARTRGFGRGGGTVLRGRGQRGGQTQRGGRGTFQRVGGGRGGQQYDNRGGRGGRGGRRFGWRDDKPQRNRDASVQVKPDWSVLEEIDFARLAKLNLDTGEGEDIDTYGFLYYYDRSYDKQPGAKTSERKLHVLERAAYNVTTSSDPIIQELAEKDEATIFSTDSVLSMVMCATKSVYPWDLVITRKANKVFIDKRENSNLDMVTVNENATDAPLEEQKDSINSPGALALEATHINNVFPLQVVVESESQKLSMANEHPFYNGEVETDPPASKSYRYRRFDLSLERDTEPLHLIVRTELDAVVKNNINGEDQFMTIKALNEFDNKAQGSGGALDWRSKLASQRGAVLATEMKNNSCKLARWTVQSILAKADTMKLGFVSRTNPKNNNDHVILGVLTNKPRDFANQMAMNLNNGWGIVRTIVDMILKMDDGKYVLVKDPNKPVLRLYLVPDHTFEEDAEEAQPLEEEDEE</sequence>
<evidence type="ECO:0000256" key="1">
    <source>
        <dbReference type="ARBA" id="ARBA00022490"/>
    </source>
</evidence>
<comment type="domain">
    <text evidence="5">The RNA gate region regulates mRNA cap recognition to prevent promiscuous mRNA-binding before assembly of eif3d into the full eukaryotic translation initiation factor 3 (eIF-3) complex.</text>
</comment>
<proteinExistence type="inferred from homology"/>
<gene>
    <name evidence="7" type="ORF">BDV95DRAFT_577174</name>
</gene>
<feature type="region of interest" description="RNA gate" evidence="5">
    <location>
        <begin position="301"/>
        <end position="315"/>
    </location>
</feature>
<dbReference type="GO" id="GO:0016282">
    <property type="term" value="C:eukaryotic 43S preinitiation complex"/>
    <property type="evidence" value="ECO:0007669"/>
    <property type="project" value="UniProtKB-UniRule"/>
</dbReference>